<proteinExistence type="inferred from homology"/>
<feature type="domain" description="Glycosyltransferase 2-like" evidence="4">
    <location>
        <begin position="59"/>
        <end position="174"/>
    </location>
</feature>
<dbReference type="PANTHER" id="PTHR43179">
    <property type="entry name" value="RHAMNOSYLTRANSFERASE WBBL"/>
    <property type="match status" value="1"/>
</dbReference>
<dbReference type="Proteomes" id="UP000823750">
    <property type="component" value="Unassembled WGS sequence"/>
</dbReference>
<dbReference type="Pfam" id="PF00535">
    <property type="entry name" value="Glycos_transf_2"/>
    <property type="match status" value="1"/>
</dbReference>
<evidence type="ECO:0000313" key="5">
    <source>
        <dbReference type="EMBL" id="MBO8485205.1"/>
    </source>
</evidence>
<dbReference type="Gene3D" id="3.90.550.10">
    <property type="entry name" value="Spore Coat Polysaccharide Biosynthesis Protein SpsA, Chain A"/>
    <property type="match status" value="1"/>
</dbReference>
<dbReference type="PANTHER" id="PTHR43179:SF12">
    <property type="entry name" value="GALACTOFURANOSYLTRANSFERASE GLFT2"/>
    <property type="match status" value="1"/>
</dbReference>
<dbReference type="AlphaFoldDB" id="A0A9D9J1Y7"/>
<accession>A0A9D9J1Y7</accession>
<dbReference type="SUPFAM" id="SSF53448">
    <property type="entry name" value="Nucleotide-diphospho-sugar transferases"/>
    <property type="match status" value="1"/>
</dbReference>
<reference evidence="5" key="2">
    <citation type="journal article" date="2021" name="PeerJ">
        <title>Extensive microbial diversity within the chicken gut microbiome revealed by metagenomics and culture.</title>
        <authorList>
            <person name="Gilroy R."/>
            <person name="Ravi A."/>
            <person name="Getino M."/>
            <person name="Pursley I."/>
            <person name="Horton D.L."/>
            <person name="Alikhan N.F."/>
            <person name="Baker D."/>
            <person name="Gharbi K."/>
            <person name="Hall N."/>
            <person name="Watson M."/>
            <person name="Adriaenssens E.M."/>
            <person name="Foster-Nyarko E."/>
            <person name="Jarju S."/>
            <person name="Secka A."/>
            <person name="Antonio M."/>
            <person name="Oren A."/>
            <person name="Chaudhuri R.R."/>
            <person name="La Ragione R."/>
            <person name="Hildebrand F."/>
            <person name="Pallen M.J."/>
        </authorList>
    </citation>
    <scope>NUCLEOTIDE SEQUENCE</scope>
    <source>
        <strain evidence="5">B2-16538</strain>
    </source>
</reference>
<evidence type="ECO:0000256" key="3">
    <source>
        <dbReference type="ARBA" id="ARBA00022679"/>
    </source>
</evidence>
<comment type="similarity">
    <text evidence="1">Belongs to the glycosyltransferase 2 family.</text>
</comment>
<evidence type="ECO:0000256" key="1">
    <source>
        <dbReference type="ARBA" id="ARBA00006739"/>
    </source>
</evidence>
<dbReference type="InterPro" id="IPR001173">
    <property type="entry name" value="Glyco_trans_2-like"/>
</dbReference>
<dbReference type="CDD" id="cd04186">
    <property type="entry name" value="GT_2_like_c"/>
    <property type="match status" value="1"/>
</dbReference>
<dbReference type="GO" id="GO:0016757">
    <property type="term" value="F:glycosyltransferase activity"/>
    <property type="evidence" value="ECO:0007669"/>
    <property type="project" value="UniProtKB-KW"/>
</dbReference>
<name>A0A9D9J1Y7_9BACT</name>
<organism evidence="5 6">
    <name type="scientific">Candidatus Cryptobacteroides excrementavium</name>
    <dbReference type="NCBI Taxonomy" id="2840759"/>
    <lineage>
        <taxon>Bacteria</taxon>
        <taxon>Pseudomonadati</taxon>
        <taxon>Bacteroidota</taxon>
        <taxon>Bacteroidia</taxon>
        <taxon>Bacteroidales</taxon>
        <taxon>Candidatus Cryptobacteroides</taxon>
    </lineage>
</organism>
<protein>
    <submittedName>
        <fullName evidence="5">Glycosyltransferase</fullName>
    </submittedName>
</protein>
<sequence length="394" mass="44627">MDKETSCPHTQSPADIADGTAVVILNWNGRDFLEKFLPPLLSSIGYFNACHGKVLGMAEVIVADNASTDGSMEMMKEKFPQVRTMAFDRNYGFTGGYNKAFKKIQCKYFLLINSDIEVPRDWLVPLVKWMEQDQACGICSPKLHSWQDREMFEYAGAAGGYIDRLGFPFCRGRMMKKTERDTGQYDTPAAVFWATGACLMIRSSVYRELGGLDERFFAHMEEIDLCWRAQLAGWKIMVIPDSVVYHIGGGTLPQNSPWKLYLNFRNNLMMLDNNLAKTYALEASGRKGMAGNISREDILKLSDKAAGKARRTITFRMLLDGCAAAIYLMTFRIQYFKAVVKGHRDFREMRKGTGASETAEFLVRRITDGKDNEIHGFFDGLMIPRALLGMKIFR</sequence>
<comment type="caution">
    <text evidence="5">The sequence shown here is derived from an EMBL/GenBank/DDBJ whole genome shotgun (WGS) entry which is preliminary data.</text>
</comment>
<evidence type="ECO:0000259" key="4">
    <source>
        <dbReference type="Pfam" id="PF00535"/>
    </source>
</evidence>
<evidence type="ECO:0000313" key="6">
    <source>
        <dbReference type="Proteomes" id="UP000823750"/>
    </source>
</evidence>
<keyword evidence="2" id="KW-0328">Glycosyltransferase</keyword>
<reference evidence="5" key="1">
    <citation type="submission" date="2020-10" db="EMBL/GenBank/DDBJ databases">
        <authorList>
            <person name="Gilroy R."/>
        </authorList>
    </citation>
    <scope>NUCLEOTIDE SEQUENCE</scope>
    <source>
        <strain evidence="5">B2-16538</strain>
    </source>
</reference>
<dbReference type="InterPro" id="IPR029044">
    <property type="entry name" value="Nucleotide-diphossugar_trans"/>
</dbReference>
<keyword evidence="3" id="KW-0808">Transferase</keyword>
<dbReference type="EMBL" id="JADILX010000037">
    <property type="protein sequence ID" value="MBO8485205.1"/>
    <property type="molecule type" value="Genomic_DNA"/>
</dbReference>
<gene>
    <name evidence="5" type="ORF">IAB78_02130</name>
</gene>
<evidence type="ECO:0000256" key="2">
    <source>
        <dbReference type="ARBA" id="ARBA00022676"/>
    </source>
</evidence>